<dbReference type="Proteomes" id="UP000731907">
    <property type="component" value="Unassembled WGS sequence"/>
</dbReference>
<reference evidence="1 2" key="1">
    <citation type="submission" date="2021-06" db="EMBL/GenBank/DDBJ databases">
        <title>Rhodobacteraceae bacterium strain HSP-20.</title>
        <authorList>
            <person name="Chen W.-M."/>
        </authorList>
    </citation>
    <scope>NUCLEOTIDE SEQUENCE [LARGE SCALE GENOMIC DNA]</scope>
    <source>
        <strain evidence="1 2">HSP-20</strain>
    </source>
</reference>
<dbReference type="RefSeq" id="WP_161760643.1">
    <property type="nucleotide sequence ID" value="NZ_JAAATX020000001.1"/>
</dbReference>
<sequence>MVPEAKPILPGIADKVAFLSTRPGVEEVVETHLAYVFLTADHALKLKKPVCIGHSDCRTLAGRERAVAKEIWLNRDLAAGIYLGRLPLCWTVRGLQIGGDGPVVDWLVDMKRLPRAALLDGMLRQGRFPAPEQVDALADRLIAFYRRGMKRQPPRHLHALHIERAFATNARHLRELASHLPRPAGLAVLGELAESLRMLRPEILSRERDGMVVEGHGDLRPEHVCLIDPPVIFDRAEAALELRVVDIWEECMFLGAECAMAGYTALGGRLADALIAAGIEPPSPLLLIAYIQLRLLTRARLSLDHLRDRPPSCRQNWPRKAQHYLDAAAALGRMDGDAVARIGQDFPASE</sequence>
<name>A0ABS6IYL2_9RHOB</name>
<organism evidence="1 2">
    <name type="scientific">Paragemmobacter amnigenus</name>
    <dbReference type="NCBI Taxonomy" id="2852097"/>
    <lineage>
        <taxon>Bacteria</taxon>
        <taxon>Pseudomonadati</taxon>
        <taxon>Pseudomonadota</taxon>
        <taxon>Alphaproteobacteria</taxon>
        <taxon>Rhodobacterales</taxon>
        <taxon>Paracoccaceae</taxon>
        <taxon>Paragemmobacter</taxon>
    </lineage>
</organism>
<evidence type="ECO:0008006" key="3">
    <source>
        <dbReference type="Google" id="ProtNLM"/>
    </source>
</evidence>
<accession>A0ABS6IYL2</accession>
<evidence type="ECO:0000313" key="1">
    <source>
        <dbReference type="EMBL" id="MBU9696605.1"/>
    </source>
</evidence>
<protein>
    <recommendedName>
        <fullName evidence="3">Aminoglycoside phosphotransferase domain-containing protein</fullName>
    </recommendedName>
</protein>
<proteinExistence type="predicted"/>
<dbReference type="EMBL" id="JAAATX020000001">
    <property type="protein sequence ID" value="MBU9696605.1"/>
    <property type="molecule type" value="Genomic_DNA"/>
</dbReference>
<evidence type="ECO:0000313" key="2">
    <source>
        <dbReference type="Proteomes" id="UP000731907"/>
    </source>
</evidence>
<gene>
    <name evidence="1" type="ORF">GU927_001970</name>
</gene>
<comment type="caution">
    <text evidence="1">The sequence shown here is derived from an EMBL/GenBank/DDBJ whole genome shotgun (WGS) entry which is preliminary data.</text>
</comment>
<keyword evidence="2" id="KW-1185">Reference proteome</keyword>